<evidence type="ECO:0000313" key="9">
    <source>
        <dbReference type="EMBL" id="KAK0742585.1"/>
    </source>
</evidence>
<dbReference type="AlphaFoldDB" id="A0AA40ENH3"/>
<dbReference type="GO" id="GO:0005524">
    <property type="term" value="F:ATP binding"/>
    <property type="evidence" value="ECO:0007669"/>
    <property type="project" value="UniProtKB-UniRule"/>
</dbReference>
<dbReference type="InterPro" id="IPR008271">
    <property type="entry name" value="Ser/Thr_kinase_AS"/>
</dbReference>
<comment type="caution">
    <text evidence="9">The sequence shown here is derived from an EMBL/GenBank/DDBJ whole genome shotgun (WGS) entry which is preliminary data.</text>
</comment>
<protein>
    <submittedName>
        <fullName evidence="9">Kinase-like domain-containing protein</fullName>
    </submittedName>
</protein>
<dbReference type="SUPFAM" id="SSF56112">
    <property type="entry name" value="Protein kinase-like (PK-like)"/>
    <property type="match status" value="1"/>
</dbReference>
<dbReference type="PANTHER" id="PTHR11042">
    <property type="entry name" value="EUKARYOTIC TRANSLATION INITIATION FACTOR 2-ALPHA KINASE EIF2-ALPHA KINASE -RELATED"/>
    <property type="match status" value="1"/>
</dbReference>
<keyword evidence="4 6" id="KW-0067">ATP-binding</keyword>
<feature type="compositionally biased region" description="Low complexity" evidence="7">
    <location>
        <begin position="1"/>
        <end position="15"/>
    </location>
</feature>
<evidence type="ECO:0000256" key="3">
    <source>
        <dbReference type="ARBA" id="ARBA00022777"/>
    </source>
</evidence>
<evidence type="ECO:0000256" key="4">
    <source>
        <dbReference type="ARBA" id="ARBA00022840"/>
    </source>
</evidence>
<dbReference type="PROSITE" id="PS00108">
    <property type="entry name" value="PROTEIN_KINASE_ST"/>
    <property type="match status" value="1"/>
</dbReference>
<evidence type="ECO:0000256" key="2">
    <source>
        <dbReference type="ARBA" id="ARBA00022741"/>
    </source>
</evidence>
<evidence type="ECO:0000256" key="1">
    <source>
        <dbReference type="ARBA" id="ARBA00022679"/>
    </source>
</evidence>
<dbReference type="InterPro" id="IPR017441">
    <property type="entry name" value="Protein_kinase_ATP_BS"/>
</dbReference>
<feature type="binding site" evidence="6">
    <location>
        <position position="266"/>
    </location>
    <ligand>
        <name>ATP</name>
        <dbReference type="ChEBI" id="CHEBI:30616"/>
    </ligand>
</feature>
<keyword evidence="2 6" id="KW-0547">Nucleotide-binding</keyword>
<keyword evidence="1" id="KW-0808">Transferase</keyword>
<dbReference type="GO" id="GO:0005737">
    <property type="term" value="C:cytoplasm"/>
    <property type="evidence" value="ECO:0007669"/>
    <property type="project" value="TreeGrafter"/>
</dbReference>
<evidence type="ECO:0000313" key="10">
    <source>
        <dbReference type="Proteomes" id="UP001172155"/>
    </source>
</evidence>
<dbReference type="EMBL" id="JAUKUD010000005">
    <property type="protein sequence ID" value="KAK0742585.1"/>
    <property type="molecule type" value="Genomic_DNA"/>
</dbReference>
<accession>A0AA40ENH3</accession>
<dbReference type="GO" id="GO:0005634">
    <property type="term" value="C:nucleus"/>
    <property type="evidence" value="ECO:0007669"/>
    <property type="project" value="TreeGrafter"/>
</dbReference>
<proteinExistence type="inferred from homology"/>
<feature type="compositionally biased region" description="Low complexity" evidence="7">
    <location>
        <begin position="378"/>
        <end position="394"/>
    </location>
</feature>
<feature type="domain" description="Protein kinase" evidence="8">
    <location>
        <begin position="236"/>
        <end position="668"/>
    </location>
</feature>
<feature type="region of interest" description="Disordered" evidence="7">
    <location>
        <begin position="358"/>
        <end position="396"/>
    </location>
</feature>
<dbReference type="InterPro" id="IPR050339">
    <property type="entry name" value="CC_SR_Kinase"/>
</dbReference>
<dbReference type="Pfam" id="PF00069">
    <property type="entry name" value="Pkinase"/>
    <property type="match status" value="2"/>
</dbReference>
<comment type="similarity">
    <text evidence="5">Belongs to the protein kinase superfamily. Ser/Thr protein kinase family. GCN2 subfamily.</text>
</comment>
<dbReference type="PROSITE" id="PS50011">
    <property type="entry name" value="PROTEIN_KINASE_DOM"/>
    <property type="match status" value="1"/>
</dbReference>
<dbReference type="PROSITE" id="PS00107">
    <property type="entry name" value="PROTEIN_KINASE_ATP"/>
    <property type="match status" value="1"/>
</dbReference>
<evidence type="ECO:0000256" key="6">
    <source>
        <dbReference type="PROSITE-ProRule" id="PRU10141"/>
    </source>
</evidence>
<dbReference type="InterPro" id="IPR011009">
    <property type="entry name" value="Kinase-like_dom_sf"/>
</dbReference>
<feature type="region of interest" description="Disordered" evidence="7">
    <location>
        <begin position="69"/>
        <end position="91"/>
    </location>
</feature>
<dbReference type="InterPro" id="IPR000719">
    <property type="entry name" value="Prot_kinase_dom"/>
</dbReference>
<dbReference type="Gene3D" id="1.10.510.10">
    <property type="entry name" value="Transferase(Phosphotransferase) domain 1"/>
    <property type="match status" value="1"/>
</dbReference>
<reference evidence="9" key="1">
    <citation type="submission" date="2023-06" db="EMBL/GenBank/DDBJ databases">
        <title>Genome-scale phylogeny and comparative genomics of the fungal order Sordariales.</title>
        <authorList>
            <consortium name="Lawrence Berkeley National Laboratory"/>
            <person name="Hensen N."/>
            <person name="Bonometti L."/>
            <person name="Westerberg I."/>
            <person name="Brannstrom I.O."/>
            <person name="Guillou S."/>
            <person name="Cros-Aarteil S."/>
            <person name="Calhoun S."/>
            <person name="Haridas S."/>
            <person name="Kuo A."/>
            <person name="Mondo S."/>
            <person name="Pangilinan J."/>
            <person name="Riley R."/>
            <person name="LaButti K."/>
            <person name="Andreopoulos B."/>
            <person name="Lipzen A."/>
            <person name="Chen C."/>
            <person name="Yanf M."/>
            <person name="Daum C."/>
            <person name="Ng V."/>
            <person name="Clum A."/>
            <person name="Steindorff A."/>
            <person name="Ohm R."/>
            <person name="Martin F."/>
            <person name="Silar P."/>
            <person name="Natvig D."/>
            <person name="Lalanne C."/>
            <person name="Gautier V."/>
            <person name="Ament-velasquez S.L."/>
            <person name="Kruys A."/>
            <person name="Hutchinson M.I."/>
            <person name="Powell A.J."/>
            <person name="Barry K."/>
            <person name="Miller A.N."/>
            <person name="Grigoriev I.V."/>
            <person name="Debuchy R."/>
            <person name="Gladieux P."/>
            <person name="Thoren M.H."/>
            <person name="Johannesson H."/>
        </authorList>
    </citation>
    <scope>NUCLEOTIDE SEQUENCE</scope>
    <source>
        <strain evidence="9">SMH3187-1</strain>
    </source>
</reference>
<evidence type="ECO:0000256" key="5">
    <source>
        <dbReference type="ARBA" id="ARBA00037982"/>
    </source>
</evidence>
<evidence type="ECO:0000259" key="8">
    <source>
        <dbReference type="PROSITE" id="PS50011"/>
    </source>
</evidence>
<dbReference type="SMART" id="SM00220">
    <property type="entry name" value="S_TKc"/>
    <property type="match status" value="1"/>
</dbReference>
<keyword evidence="10" id="KW-1185">Reference proteome</keyword>
<feature type="region of interest" description="Disordered" evidence="7">
    <location>
        <begin position="1"/>
        <end position="55"/>
    </location>
</feature>
<dbReference type="Gene3D" id="3.30.200.20">
    <property type="entry name" value="Phosphorylase Kinase, domain 1"/>
    <property type="match status" value="1"/>
</dbReference>
<dbReference type="GO" id="GO:0004672">
    <property type="term" value="F:protein kinase activity"/>
    <property type="evidence" value="ECO:0007669"/>
    <property type="project" value="InterPro"/>
</dbReference>
<keyword evidence="3 9" id="KW-0418">Kinase</keyword>
<organism evidence="9 10">
    <name type="scientific">Schizothecium vesticola</name>
    <dbReference type="NCBI Taxonomy" id="314040"/>
    <lineage>
        <taxon>Eukaryota</taxon>
        <taxon>Fungi</taxon>
        <taxon>Dikarya</taxon>
        <taxon>Ascomycota</taxon>
        <taxon>Pezizomycotina</taxon>
        <taxon>Sordariomycetes</taxon>
        <taxon>Sordariomycetidae</taxon>
        <taxon>Sordariales</taxon>
        <taxon>Schizotheciaceae</taxon>
        <taxon>Schizothecium</taxon>
    </lineage>
</organism>
<gene>
    <name evidence="9" type="ORF">B0T18DRAFT_166872</name>
</gene>
<evidence type="ECO:0000256" key="7">
    <source>
        <dbReference type="SAM" id="MobiDB-lite"/>
    </source>
</evidence>
<dbReference type="Proteomes" id="UP001172155">
    <property type="component" value="Unassembled WGS sequence"/>
</dbReference>
<feature type="compositionally biased region" description="Polar residues" evidence="7">
    <location>
        <begin position="81"/>
        <end position="91"/>
    </location>
</feature>
<sequence>MSRFFRTSEDSSSSSESERSCHVAPRAQGGKPPSAKSSNFLDGPGASGNIKDTSHGEHATVADALDAAGQPESHLSDNSHETVSAGSSISIPYQPGSRKGVALSENASQHQEILLAALLEDHYRARAAEFLNSTNPAGNHTKESPEVLALAKRLFDQASGTLASAGILNVPASSDQLRDTRAQYLAGLDQLGVGASPTSLLAAVRQLNIGAPSTIPEMLVMSQPTPRIRSHYQASFREICLLGRGGFGSVFKCHNLLDQKTYAVKKIPLSPQLSRSFQEGRHDELRHVLVEVQTLASLDHANIVRYHATWVEEPQVFDHDAATNSRPRQLLLENTVDADSWPSFSAHQQQSFGFVFAEDSQSGSNPQEPRILPGGNQSDASIAADSEPSADASDIFTDGTRSLVPMMADKSGPEMLPSTTHELYIQMSLYPMTLHHYLVGTPAQQPTGSPLRHCFHFKPSVHIVLAILSGLSYLWDKGLVHRDVKPRNLFLSELEHKPSTGYCDVSCHCLEGNARPRWLNLRIGDFGLVTQLAHGDLLTGRGGKASGTVGTPLYRPPACAWDGGLDADEGHESEEDEKADIFALGVVFVELLCPFSTAMERADTLSGLQKGKTPLSLRQRLECEGCCSSVCDRLLEVVAGMTDPDARLRWTGEKVAKALGDINDDIPV</sequence>
<name>A0AA40ENH3_9PEZI</name>